<organism evidence="1 2">
    <name type="scientific">Meripilus lineatus</name>
    <dbReference type="NCBI Taxonomy" id="2056292"/>
    <lineage>
        <taxon>Eukaryota</taxon>
        <taxon>Fungi</taxon>
        <taxon>Dikarya</taxon>
        <taxon>Basidiomycota</taxon>
        <taxon>Agaricomycotina</taxon>
        <taxon>Agaricomycetes</taxon>
        <taxon>Polyporales</taxon>
        <taxon>Meripilaceae</taxon>
        <taxon>Meripilus</taxon>
    </lineage>
</organism>
<dbReference type="AlphaFoldDB" id="A0AAD5V0H4"/>
<evidence type="ECO:0000313" key="2">
    <source>
        <dbReference type="Proteomes" id="UP001212997"/>
    </source>
</evidence>
<name>A0AAD5V0H4_9APHY</name>
<dbReference type="Proteomes" id="UP001212997">
    <property type="component" value="Unassembled WGS sequence"/>
</dbReference>
<evidence type="ECO:0000313" key="1">
    <source>
        <dbReference type="EMBL" id="KAJ3478738.1"/>
    </source>
</evidence>
<comment type="caution">
    <text evidence="1">The sequence shown here is derived from an EMBL/GenBank/DDBJ whole genome shotgun (WGS) entry which is preliminary data.</text>
</comment>
<gene>
    <name evidence="1" type="ORF">NLI96_g9552</name>
</gene>
<accession>A0AAD5V0H4</accession>
<sequence>MFIKDDYRAPTFTARACPDQSPSGSGSYPYFWRSSSTIIHNTAISSTVRLIASPPLIGIKLETTLGLTTPELIRVVQVGDRIRIEQGQGRGRMGIIVEEYIVASGETILQTGYDPTLSAPIHRYPRLPINREPSSFSPTFGRRCFARGELVMKKSVPNPLIHSDPDISSGGVVNAIKGIFDGKTSRWIMHHA</sequence>
<proteinExistence type="predicted"/>
<dbReference type="EMBL" id="JANAWD010000488">
    <property type="protein sequence ID" value="KAJ3478738.1"/>
    <property type="molecule type" value="Genomic_DNA"/>
</dbReference>
<keyword evidence="2" id="KW-1185">Reference proteome</keyword>
<protein>
    <submittedName>
        <fullName evidence="1">Uncharacterized protein</fullName>
    </submittedName>
</protein>
<reference evidence="1" key="1">
    <citation type="submission" date="2022-07" db="EMBL/GenBank/DDBJ databases">
        <title>Genome Sequence of Physisporinus lineatus.</title>
        <authorList>
            <person name="Buettner E."/>
        </authorList>
    </citation>
    <scope>NUCLEOTIDE SEQUENCE</scope>
    <source>
        <strain evidence="1">VT162</strain>
    </source>
</reference>